<dbReference type="Proteomes" id="UP000582659">
    <property type="component" value="Unassembled WGS sequence"/>
</dbReference>
<dbReference type="EMBL" id="CAJFCV020000005">
    <property type="protein sequence ID" value="CAG9123847.1"/>
    <property type="molecule type" value="Genomic_DNA"/>
</dbReference>
<reference evidence="3" key="2">
    <citation type="submission" date="2020-08" db="EMBL/GenBank/DDBJ databases">
        <authorList>
            <person name="Kikuchi T."/>
        </authorList>
    </citation>
    <scope>NUCLEOTIDE SEQUENCE</scope>
    <source>
        <strain evidence="2">Ka4C1</strain>
    </source>
</reference>
<gene>
    <name evidence="2" type="ORF">BXYJ_LOCUS12131</name>
</gene>
<evidence type="ECO:0000313" key="2">
    <source>
        <dbReference type="EMBL" id="CAD5232040.1"/>
    </source>
</evidence>
<dbReference type="eggNOG" id="KOG1471">
    <property type="taxonomic scope" value="Eukaryota"/>
</dbReference>
<dbReference type="Gene3D" id="2.60.120.680">
    <property type="entry name" value="GOLD domain"/>
    <property type="match status" value="1"/>
</dbReference>
<keyword evidence="5" id="KW-1185">Reference proteome</keyword>
<dbReference type="InterPro" id="IPR051064">
    <property type="entry name" value="SEC14/CRAL-TRIO_domain"/>
</dbReference>
<sequence>MPELLCRPEPFTEAELAKARELRNRLQDVLPKEFNSDFFIGRWLRAYKGDEQGLITKLHELLEHRRALGYNEENIVKFCDTFPLAKQTFERFAISQLKMDVFSEDVGVFCQKMENVEIKEVMKIMPLSNVLHSYFLLHECFHRVMHQRERETGRQHAVVVVLDLTGINLTDFINPLSTSSKLARLVVKIWSDYFSENMISLFLLHPPALLSLMWQIAKHIVDDKTRSRIVFIQKLDDLFLYLSKDSIPEDWQGNRRDESGYAATPSSCCRSPKPILDTDVFNADKYWAHHGFQNPPVSKSISLKAKAAHEVSKELRSGQQIIWLFTISCDCTFEIVFVDGDKEVTVWPKVTLTSLRTPEIGNVTCDKNGTYKVKFQNVSGSWLASKLHYIVQTK</sequence>
<dbReference type="Proteomes" id="UP000659654">
    <property type="component" value="Unassembled WGS sequence"/>
</dbReference>
<dbReference type="EMBL" id="CAJFDI010000005">
    <property type="protein sequence ID" value="CAD5232040.1"/>
    <property type="molecule type" value="Genomic_DNA"/>
</dbReference>
<evidence type="ECO:0000313" key="3">
    <source>
        <dbReference type="EMBL" id="CAG9123847.1"/>
    </source>
</evidence>
<evidence type="ECO:0000313" key="4">
    <source>
        <dbReference type="Proteomes" id="UP000095284"/>
    </source>
</evidence>
<dbReference type="InterPro" id="IPR036865">
    <property type="entry name" value="CRAL-TRIO_dom_sf"/>
</dbReference>
<organism evidence="4 6">
    <name type="scientific">Bursaphelenchus xylophilus</name>
    <name type="common">Pinewood nematode worm</name>
    <name type="synonym">Aphelenchoides xylophilus</name>
    <dbReference type="NCBI Taxonomy" id="6326"/>
    <lineage>
        <taxon>Eukaryota</taxon>
        <taxon>Metazoa</taxon>
        <taxon>Ecdysozoa</taxon>
        <taxon>Nematoda</taxon>
        <taxon>Chromadorea</taxon>
        <taxon>Rhabditida</taxon>
        <taxon>Tylenchina</taxon>
        <taxon>Tylenchomorpha</taxon>
        <taxon>Aphelenchoidea</taxon>
        <taxon>Aphelenchoididae</taxon>
        <taxon>Bursaphelenchus</taxon>
    </lineage>
</organism>
<feature type="domain" description="CRAL-TRIO" evidence="1">
    <location>
        <begin position="130"/>
        <end position="259"/>
    </location>
</feature>
<protein>
    <submittedName>
        <fullName evidence="2">(pine wood nematode) hypothetical protein</fullName>
    </submittedName>
    <submittedName>
        <fullName evidence="6">CRAL-TRIO domain-containing protein</fullName>
    </submittedName>
</protein>
<dbReference type="OrthoDB" id="1434354at2759"/>
<dbReference type="SUPFAM" id="SSF101576">
    <property type="entry name" value="Supernatant protein factor (SPF), C-terminal domain"/>
    <property type="match status" value="1"/>
</dbReference>
<dbReference type="Proteomes" id="UP000095284">
    <property type="component" value="Unplaced"/>
</dbReference>
<dbReference type="SUPFAM" id="SSF52087">
    <property type="entry name" value="CRAL/TRIO domain"/>
    <property type="match status" value="1"/>
</dbReference>
<evidence type="ECO:0000313" key="5">
    <source>
        <dbReference type="Proteomes" id="UP000659654"/>
    </source>
</evidence>
<proteinExistence type="predicted"/>
<evidence type="ECO:0000313" key="6">
    <source>
        <dbReference type="WBParaSite" id="BXY_0220300.1"/>
    </source>
</evidence>
<dbReference type="SMART" id="SM00516">
    <property type="entry name" value="SEC14"/>
    <property type="match status" value="1"/>
</dbReference>
<dbReference type="GO" id="GO:0005737">
    <property type="term" value="C:cytoplasm"/>
    <property type="evidence" value="ECO:0007669"/>
    <property type="project" value="TreeGrafter"/>
</dbReference>
<dbReference type="InterPro" id="IPR001251">
    <property type="entry name" value="CRAL-TRIO_dom"/>
</dbReference>
<name>A0A1I7RNB7_BURXY</name>
<dbReference type="AlphaFoldDB" id="A0A1I7RNB7"/>
<dbReference type="SUPFAM" id="SSF46938">
    <property type="entry name" value="CRAL/TRIO N-terminal domain"/>
    <property type="match status" value="1"/>
</dbReference>
<dbReference type="PANTHER" id="PTHR23324:SF86">
    <property type="entry name" value="CRAL-TRIO DOMAIN-CONTAINING PROTEIN"/>
    <property type="match status" value="1"/>
</dbReference>
<dbReference type="CDD" id="cd00170">
    <property type="entry name" value="SEC14"/>
    <property type="match status" value="1"/>
</dbReference>
<dbReference type="PANTHER" id="PTHR23324">
    <property type="entry name" value="SEC14 RELATED PROTEIN"/>
    <property type="match status" value="1"/>
</dbReference>
<dbReference type="InterPro" id="IPR036598">
    <property type="entry name" value="GOLD_dom_sf"/>
</dbReference>
<dbReference type="WBParaSite" id="BXY_0220300.1">
    <property type="protein sequence ID" value="BXY_0220300.1"/>
    <property type="gene ID" value="BXY_0220300"/>
</dbReference>
<dbReference type="Pfam" id="PF00650">
    <property type="entry name" value="CRAL_TRIO"/>
    <property type="match status" value="1"/>
</dbReference>
<reference evidence="6" key="1">
    <citation type="submission" date="2016-11" db="UniProtKB">
        <authorList>
            <consortium name="WormBaseParasite"/>
        </authorList>
    </citation>
    <scope>IDENTIFICATION</scope>
</reference>
<dbReference type="Gene3D" id="3.40.525.10">
    <property type="entry name" value="CRAL-TRIO lipid binding domain"/>
    <property type="match status" value="1"/>
</dbReference>
<evidence type="ECO:0000259" key="1">
    <source>
        <dbReference type="PROSITE" id="PS50191"/>
    </source>
</evidence>
<accession>A0A1I7RNB7</accession>
<dbReference type="PROSITE" id="PS50191">
    <property type="entry name" value="CRAL_TRIO"/>
    <property type="match status" value="1"/>
</dbReference>
<dbReference type="SMR" id="A0A1I7RNB7"/>
<dbReference type="InterPro" id="IPR036273">
    <property type="entry name" value="CRAL/TRIO_N_dom_sf"/>
</dbReference>